<evidence type="ECO:0000313" key="2">
    <source>
        <dbReference type="EMBL" id="MBB3904692.1"/>
    </source>
</evidence>
<reference evidence="1" key="1">
    <citation type="journal article" date="2014" name="Int. J. Syst. Evol. Microbiol.">
        <title>Complete genome of a new Firmicutes species belonging to the dominant human colonic microbiota ('Ruminococcus bicirculans') reveals two chromosomes and a selective capacity to utilize plant glucans.</title>
        <authorList>
            <consortium name="NISC Comparative Sequencing Program"/>
            <person name="Wegmann U."/>
            <person name="Louis P."/>
            <person name="Goesmann A."/>
            <person name="Henrissat B."/>
            <person name="Duncan S.H."/>
            <person name="Flint H.J."/>
        </authorList>
    </citation>
    <scope>NUCLEOTIDE SEQUENCE</scope>
    <source>
        <strain evidence="1">NBRC 107710</strain>
    </source>
</reference>
<keyword evidence="4" id="KW-1185">Reference proteome</keyword>
<dbReference type="AlphaFoldDB" id="A0A7W6AJR5"/>
<name>A0A7W6AJR5_9HYPH</name>
<reference evidence="2 3" key="3">
    <citation type="submission" date="2020-08" db="EMBL/GenBank/DDBJ databases">
        <title>Genomic Encyclopedia of Type Strains, Phase IV (KMG-IV): sequencing the most valuable type-strain genomes for metagenomic binning, comparative biology and taxonomic classification.</title>
        <authorList>
            <person name="Goeker M."/>
        </authorList>
    </citation>
    <scope>NUCLEOTIDE SEQUENCE [LARGE SCALE GENOMIC DNA]</scope>
    <source>
        <strain evidence="2 3">DSM 24105</strain>
    </source>
</reference>
<organism evidence="2 3">
    <name type="scientific">Methylobacterium brachythecii</name>
    <dbReference type="NCBI Taxonomy" id="1176177"/>
    <lineage>
        <taxon>Bacteria</taxon>
        <taxon>Pseudomonadati</taxon>
        <taxon>Pseudomonadota</taxon>
        <taxon>Alphaproteobacteria</taxon>
        <taxon>Hyphomicrobiales</taxon>
        <taxon>Methylobacteriaceae</taxon>
        <taxon>Methylobacterium</taxon>
    </lineage>
</organism>
<reference evidence="1" key="4">
    <citation type="submission" date="2023-01" db="EMBL/GenBank/DDBJ databases">
        <title>Draft genome sequence of Methylobacterium brachythecii strain NBRC 107710.</title>
        <authorList>
            <person name="Sun Q."/>
            <person name="Mori K."/>
        </authorList>
    </citation>
    <scope>NUCLEOTIDE SEQUENCE</scope>
    <source>
        <strain evidence="1">NBRC 107710</strain>
    </source>
</reference>
<protein>
    <submittedName>
        <fullName evidence="2">Uncharacterized protein</fullName>
    </submittedName>
</protein>
<dbReference type="RefSeq" id="WP_183508756.1">
    <property type="nucleotide sequence ID" value="NZ_BSPG01000054.1"/>
</dbReference>
<dbReference type="Proteomes" id="UP000517759">
    <property type="component" value="Unassembled WGS sequence"/>
</dbReference>
<evidence type="ECO:0000313" key="3">
    <source>
        <dbReference type="Proteomes" id="UP000517759"/>
    </source>
</evidence>
<dbReference type="Proteomes" id="UP001156881">
    <property type="component" value="Unassembled WGS sequence"/>
</dbReference>
<evidence type="ECO:0000313" key="1">
    <source>
        <dbReference type="EMBL" id="GLS46802.1"/>
    </source>
</evidence>
<comment type="caution">
    <text evidence="2">The sequence shown here is derived from an EMBL/GenBank/DDBJ whole genome shotgun (WGS) entry which is preliminary data.</text>
</comment>
<dbReference type="EMBL" id="BSPG01000054">
    <property type="protein sequence ID" value="GLS46802.1"/>
    <property type="molecule type" value="Genomic_DNA"/>
</dbReference>
<proteinExistence type="predicted"/>
<accession>A0A7W6AJR5</accession>
<evidence type="ECO:0000313" key="4">
    <source>
        <dbReference type="Proteomes" id="UP001156881"/>
    </source>
</evidence>
<sequence length="80" mass="8483">MTTATESSDISLFWMTEADQPSRASLRLLDTTSCASFSDALDKAKVSSPHGNARPWIEADGVLFGPAQIAVLCRLAVSPA</sequence>
<reference evidence="4" key="2">
    <citation type="journal article" date="2019" name="Int. J. Syst. Evol. Microbiol.">
        <title>The Global Catalogue of Microorganisms (GCM) 10K type strain sequencing project: providing services to taxonomists for standard genome sequencing and annotation.</title>
        <authorList>
            <consortium name="The Broad Institute Genomics Platform"/>
            <consortium name="The Broad Institute Genome Sequencing Center for Infectious Disease"/>
            <person name="Wu L."/>
            <person name="Ma J."/>
        </authorList>
    </citation>
    <scope>NUCLEOTIDE SEQUENCE [LARGE SCALE GENOMIC DNA]</scope>
    <source>
        <strain evidence="4">NBRC 107710</strain>
    </source>
</reference>
<gene>
    <name evidence="1" type="ORF">GCM10007884_47990</name>
    <name evidence="2" type="ORF">GGR33_004215</name>
</gene>
<dbReference type="EMBL" id="JACIDN010000008">
    <property type="protein sequence ID" value="MBB3904692.1"/>
    <property type="molecule type" value="Genomic_DNA"/>
</dbReference>